<organism evidence="2 3">
    <name type="scientific">Carboxydothermus islandicus</name>
    <dbReference type="NCBI Taxonomy" id="661089"/>
    <lineage>
        <taxon>Bacteria</taxon>
        <taxon>Bacillati</taxon>
        <taxon>Bacillota</taxon>
        <taxon>Clostridia</taxon>
        <taxon>Thermoanaerobacterales</taxon>
        <taxon>Thermoanaerobacteraceae</taxon>
        <taxon>Carboxydothermus</taxon>
    </lineage>
</organism>
<feature type="transmembrane region" description="Helical" evidence="1">
    <location>
        <begin position="12"/>
        <end position="29"/>
    </location>
</feature>
<dbReference type="Proteomes" id="UP000187338">
    <property type="component" value="Unassembled WGS sequence"/>
</dbReference>
<evidence type="ECO:0000313" key="2">
    <source>
        <dbReference type="EMBL" id="GAV24110.1"/>
    </source>
</evidence>
<evidence type="ECO:0000256" key="1">
    <source>
        <dbReference type="SAM" id="Phobius"/>
    </source>
</evidence>
<evidence type="ECO:0000313" key="3">
    <source>
        <dbReference type="Proteomes" id="UP000187338"/>
    </source>
</evidence>
<proteinExistence type="predicted"/>
<dbReference type="NCBIfam" id="TIGR02862">
    <property type="entry name" value="spore_BofA"/>
    <property type="match status" value="1"/>
</dbReference>
<accession>A0A1L8CYW5</accession>
<dbReference type="Pfam" id="PF07441">
    <property type="entry name" value="BofA"/>
    <property type="match status" value="1"/>
</dbReference>
<gene>
    <name evidence="2" type="ORF">ciss_00430</name>
</gene>
<dbReference type="AlphaFoldDB" id="A0A1L8CYW5"/>
<keyword evidence="1" id="KW-1133">Transmembrane helix</keyword>
<keyword evidence="3" id="KW-1185">Reference proteome</keyword>
<keyword evidence="1" id="KW-0812">Transmembrane</keyword>
<keyword evidence="1" id="KW-0472">Membrane</keyword>
<dbReference type="OrthoDB" id="1730165at2"/>
<sequence length="67" mass="7492">MELLGLVLKKILFWFVIGFILLGVFNLIGDKIGWHIPINPVTVVIVGVLDLPGIILLTAFRYLVTVF</sequence>
<dbReference type="RefSeq" id="WP_075864332.1">
    <property type="nucleotide sequence ID" value="NZ_BDJL01000001.1"/>
</dbReference>
<comment type="caution">
    <text evidence="2">The sequence shown here is derived from an EMBL/GenBank/DDBJ whole genome shotgun (WGS) entry which is preliminary data.</text>
</comment>
<name>A0A1L8CYW5_9THEO</name>
<feature type="transmembrane region" description="Helical" evidence="1">
    <location>
        <begin position="41"/>
        <end position="64"/>
    </location>
</feature>
<protein>
    <submittedName>
        <fullName evidence="2">Sigma-K processing regulatory protein BofA</fullName>
    </submittedName>
</protein>
<dbReference type="STRING" id="661089.ciss_00430"/>
<dbReference type="InterPro" id="IPR010001">
    <property type="entry name" value="BofA"/>
</dbReference>
<reference evidence="3" key="1">
    <citation type="submission" date="2016-12" db="EMBL/GenBank/DDBJ databases">
        <title>Draft Genome Sequences od Carboxydothermus pertinax and islandicus, Hydrogenogenic Carboxydotrophic Bacteria.</title>
        <authorList>
            <person name="Fukuyama Y."/>
            <person name="Ohmae K."/>
            <person name="Yoneda Y."/>
            <person name="Yoshida T."/>
            <person name="Sako Y."/>
        </authorList>
    </citation>
    <scope>NUCLEOTIDE SEQUENCE [LARGE SCALE GENOMIC DNA]</scope>
    <source>
        <strain evidence="3">SET</strain>
    </source>
</reference>
<dbReference type="EMBL" id="BDJL01000001">
    <property type="protein sequence ID" value="GAV24110.1"/>
    <property type="molecule type" value="Genomic_DNA"/>
</dbReference>